<dbReference type="Pfam" id="PF01425">
    <property type="entry name" value="Amidase"/>
    <property type="match status" value="2"/>
</dbReference>
<dbReference type="PROSITE" id="PS00571">
    <property type="entry name" value="AMIDASES"/>
    <property type="match status" value="1"/>
</dbReference>
<dbReference type="Proteomes" id="UP000030669">
    <property type="component" value="Unassembled WGS sequence"/>
</dbReference>
<feature type="active site" description="Acyl-ester intermediate" evidence="5">
    <location>
        <position position="209"/>
    </location>
</feature>
<evidence type="ECO:0000313" key="7">
    <source>
        <dbReference type="EMBL" id="EPQ53513.1"/>
    </source>
</evidence>
<keyword evidence="4" id="KW-0378">Hydrolase</keyword>
<dbReference type="PANTHER" id="PTHR46072:SF10">
    <property type="entry name" value="ACETAMIDASE"/>
    <property type="match status" value="1"/>
</dbReference>
<dbReference type="GO" id="GO:0004040">
    <property type="term" value="F:amidase activity"/>
    <property type="evidence" value="ECO:0007669"/>
    <property type="project" value="UniProtKB-EC"/>
</dbReference>
<dbReference type="HOGENOM" id="CLU_009600_9_3_1"/>
<dbReference type="InterPro" id="IPR020556">
    <property type="entry name" value="Amidase_CS"/>
</dbReference>
<dbReference type="AlphaFoldDB" id="S7Q1V9"/>
<feature type="active site" description="Charge relay system" evidence="5">
    <location>
        <position position="110"/>
    </location>
</feature>
<dbReference type="OMA" id="GMQPWKY"/>
<dbReference type="InterPro" id="IPR036928">
    <property type="entry name" value="AS_sf"/>
</dbReference>
<sequence>MLFSYISYLRAYRTKQKERQTQIASLPSVYHTPVSSDDAWILDLSIADLVQNVKSGKLLPEDVVVAYGKKALEAHQATNCLTEIMIPNAEALAKQCNTSGPLAGVPVSLKDTIHVKGYDACIGYADWVGKRSTEDGAIVKLLKDAGAIPFVKTNVPITLMSFESFSDITGHTENPHKKGYSAGGSSGGEAALIAYGGSRVGIGSDGAGSLRVPAHYSGVYTIKPSVGRFPKTGDANNHPGQEATGSSYAPLTRTLRDLETVWRAIISMQPWRYDHHVIPIPWREADLSGKRVKWGVMWHDGIVTPSPACARALRTVVNTLQSHGYEVVTVNPPSPYEGFKIASQCVADSCKLSEHNIYTGESNDPGMTPAMKMYDLPCWLKRMYVWYLRYIRRDEIYAGLVEGWRSHSIYELYALVTGREAYRAQWFKFWDENNLDFILTVPNPLPAVPLGGMKDAFTNCTYTFVFNLLDYSAGVMPVTHIDRDLDALPKDFRSSNVVEKGAYKHYDADKMHGLPIGVQVCNAKGPLAGIPVNLKDMVNVEGYGSCLGFAALVGKTAPEDSAIVKQLVDAGAVPLVKTTVPIMVMSYECASDMLGTMENPIRTAMDHDVRAEKRPRF</sequence>
<feature type="active site" description="Charge relay system" evidence="5">
    <location>
        <position position="185"/>
    </location>
</feature>
<evidence type="ECO:0000313" key="8">
    <source>
        <dbReference type="Proteomes" id="UP000030669"/>
    </source>
</evidence>
<evidence type="ECO:0000256" key="3">
    <source>
        <dbReference type="ARBA" id="ARBA00012922"/>
    </source>
</evidence>
<dbReference type="Gene3D" id="3.90.1300.10">
    <property type="entry name" value="Amidase signature (AS) domain"/>
    <property type="match status" value="2"/>
</dbReference>
<name>S7Q1V9_GLOTA</name>
<dbReference type="EMBL" id="KB469305">
    <property type="protein sequence ID" value="EPQ53513.1"/>
    <property type="molecule type" value="Genomic_DNA"/>
</dbReference>
<dbReference type="PANTHER" id="PTHR46072">
    <property type="entry name" value="AMIDASE-RELATED-RELATED"/>
    <property type="match status" value="1"/>
</dbReference>
<reference evidence="7 8" key="1">
    <citation type="journal article" date="2012" name="Science">
        <title>The Paleozoic origin of enzymatic lignin decomposition reconstructed from 31 fungal genomes.</title>
        <authorList>
            <person name="Floudas D."/>
            <person name="Binder M."/>
            <person name="Riley R."/>
            <person name="Barry K."/>
            <person name="Blanchette R.A."/>
            <person name="Henrissat B."/>
            <person name="Martinez A.T."/>
            <person name="Otillar R."/>
            <person name="Spatafora J.W."/>
            <person name="Yadav J.S."/>
            <person name="Aerts A."/>
            <person name="Benoit I."/>
            <person name="Boyd A."/>
            <person name="Carlson A."/>
            <person name="Copeland A."/>
            <person name="Coutinho P.M."/>
            <person name="de Vries R.P."/>
            <person name="Ferreira P."/>
            <person name="Findley K."/>
            <person name="Foster B."/>
            <person name="Gaskell J."/>
            <person name="Glotzer D."/>
            <person name="Gorecki P."/>
            <person name="Heitman J."/>
            <person name="Hesse C."/>
            <person name="Hori C."/>
            <person name="Igarashi K."/>
            <person name="Jurgens J.A."/>
            <person name="Kallen N."/>
            <person name="Kersten P."/>
            <person name="Kohler A."/>
            <person name="Kuees U."/>
            <person name="Kumar T.K.A."/>
            <person name="Kuo A."/>
            <person name="LaButti K."/>
            <person name="Larrondo L.F."/>
            <person name="Lindquist E."/>
            <person name="Ling A."/>
            <person name="Lombard V."/>
            <person name="Lucas S."/>
            <person name="Lundell T."/>
            <person name="Martin R."/>
            <person name="McLaughlin D.J."/>
            <person name="Morgenstern I."/>
            <person name="Morin E."/>
            <person name="Murat C."/>
            <person name="Nagy L.G."/>
            <person name="Nolan M."/>
            <person name="Ohm R.A."/>
            <person name="Patyshakuliyeva A."/>
            <person name="Rokas A."/>
            <person name="Ruiz-Duenas F.J."/>
            <person name="Sabat G."/>
            <person name="Salamov A."/>
            <person name="Samejima M."/>
            <person name="Schmutz J."/>
            <person name="Slot J.C."/>
            <person name="St John F."/>
            <person name="Stenlid J."/>
            <person name="Sun H."/>
            <person name="Sun S."/>
            <person name="Syed K."/>
            <person name="Tsang A."/>
            <person name="Wiebenga A."/>
            <person name="Young D."/>
            <person name="Pisabarro A."/>
            <person name="Eastwood D.C."/>
            <person name="Martin F."/>
            <person name="Cullen D."/>
            <person name="Grigoriev I.V."/>
            <person name="Hibbett D.S."/>
        </authorList>
    </citation>
    <scope>NUCLEOTIDE SEQUENCE [LARGE SCALE GENOMIC DNA]</scope>
    <source>
        <strain evidence="7 8">ATCC 11539</strain>
    </source>
</reference>
<keyword evidence="8" id="KW-1185">Reference proteome</keyword>
<dbReference type="EC" id="3.5.1.4" evidence="3"/>
<feature type="domain" description="Amidase" evidence="6">
    <location>
        <begin position="523"/>
        <end position="603"/>
    </location>
</feature>
<dbReference type="RefSeq" id="XP_007867843.1">
    <property type="nucleotide sequence ID" value="XM_007869652.1"/>
</dbReference>
<comment type="catalytic activity">
    <reaction evidence="1">
        <text>a monocarboxylic acid amide + H2O = a monocarboxylate + NH4(+)</text>
        <dbReference type="Rhea" id="RHEA:12020"/>
        <dbReference type="ChEBI" id="CHEBI:15377"/>
        <dbReference type="ChEBI" id="CHEBI:28938"/>
        <dbReference type="ChEBI" id="CHEBI:35757"/>
        <dbReference type="ChEBI" id="CHEBI:83628"/>
        <dbReference type="EC" id="3.5.1.4"/>
    </reaction>
</comment>
<gene>
    <name evidence="7" type="ORF">GLOTRDRAFT_130856</name>
</gene>
<evidence type="ECO:0000256" key="1">
    <source>
        <dbReference type="ARBA" id="ARBA00001311"/>
    </source>
</evidence>
<comment type="similarity">
    <text evidence="2">Belongs to the amidase family.</text>
</comment>
<dbReference type="InterPro" id="IPR023631">
    <property type="entry name" value="Amidase_dom"/>
</dbReference>
<organism evidence="7 8">
    <name type="scientific">Gloeophyllum trabeum (strain ATCC 11539 / FP-39264 / Madison 617)</name>
    <name type="common">Brown rot fungus</name>
    <dbReference type="NCBI Taxonomy" id="670483"/>
    <lineage>
        <taxon>Eukaryota</taxon>
        <taxon>Fungi</taxon>
        <taxon>Dikarya</taxon>
        <taxon>Basidiomycota</taxon>
        <taxon>Agaricomycotina</taxon>
        <taxon>Agaricomycetes</taxon>
        <taxon>Gloeophyllales</taxon>
        <taxon>Gloeophyllaceae</taxon>
        <taxon>Gloeophyllum</taxon>
    </lineage>
</organism>
<evidence type="ECO:0000256" key="5">
    <source>
        <dbReference type="PIRSR" id="PIRSR001221-1"/>
    </source>
</evidence>
<protein>
    <recommendedName>
        <fullName evidence="3">amidase</fullName>
        <ecNumber evidence="3">3.5.1.4</ecNumber>
    </recommendedName>
</protein>
<proteinExistence type="inferred from homology"/>
<feature type="domain" description="Amidase" evidence="6">
    <location>
        <begin position="62"/>
        <end position="520"/>
    </location>
</feature>
<dbReference type="GeneID" id="19302178"/>
<accession>S7Q1V9</accession>
<dbReference type="STRING" id="670483.S7Q1V9"/>
<dbReference type="KEGG" id="gtr:GLOTRDRAFT_130856"/>
<dbReference type="FunFam" id="3.90.1300.10:FF:000003">
    <property type="entry name" value="Amidase signature enzyme"/>
    <property type="match status" value="1"/>
</dbReference>
<dbReference type="OrthoDB" id="6428749at2759"/>
<evidence type="ECO:0000259" key="6">
    <source>
        <dbReference type="Pfam" id="PF01425"/>
    </source>
</evidence>
<evidence type="ECO:0000256" key="2">
    <source>
        <dbReference type="ARBA" id="ARBA00009199"/>
    </source>
</evidence>
<evidence type="ECO:0000256" key="4">
    <source>
        <dbReference type="ARBA" id="ARBA00022801"/>
    </source>
</evidence>
<dbReference type="eggNOG" id="KOG1212">
    <property type="taxonomic scope" value="Eukaryota"/>
</dbReference>
<dbReference type="PIRSF" id="PIRSF001221">
    <property type="entry name" value="Amidase_fungi"/>
    <property type="match status" value="1"/>
</dbReference>
<dbReference type="SUPFAM" id="SSF75304">
    <property type="entry name" value="Amidase signature (AS) enzymes"/>
    <property type="match status" value="2"/>
</dbReference>